<dbReference type="SUPFAM" id="SSF49764">
    <property type="entry name" value="HSP20-like chaperones"/>
    <property type="match status" value="1"/>
</dbReference>
<name>A0AAP0L000_9MAGN</name>
<dbReference type="Proteomes" id="UP001420932">
    <property type="component" value="Unassembled WGS sequence"/>
</dbReference>
<accession>A0AAP0L000</accession>
<proteinExistence type="inferred from homology"/>
<protein>
    <recommendedName>
        <fullName evidence="2">SHSP domain-containing protein</fullName>
    </recommendedName>
</protein>
<evidence type="ECO:0000259" key="2">
    <source>
        <dbReference type="PROSITE" id="PS01031"/>
    </source>
</evidence>
<evidence type="ECO:0000256" key="1">
    <source>
        <dbReference type="PROSITE-ProRule" id="PRU00285"/>
    </source>
</evidence>
<dbReference type="CDD" id="cd06464">
    <property type="entry name" value="ACD_sHsps-like"/>
    <property type="match status" value="1"/>
</dbReference>
<dbReference type="InterPro" id="IPR008978">
    <property type="entry name" value="HSP20-like_chaperone"/>
</dbReference>
<sequence length="76" mass="8794">MHIYKYIGFKKEDLKVKLQAEESELDVNGEHHQGENRWIRFAIKVPVQLDSKIGDFSTKLNNGVLRIPSPKIVFSL</sequence>
<dbReference type="Gene3D" id="2.60.40.790">
    <property type="match status" value="1"/>
</dbReference>
<evidence type="ECO:0000313" key="3">
    <source>
        <dbReference type="EMBL" id="KAK9160094.1"/>
    </source>
</evidence>
<organism evidence="3 4">
    <name type="scientific">Stephania yunnanensis</name>
    <dbReference type="NCBI Taxonomy" id="152371"/>
    <lineage>
        <taxon>Eukaryota</taxon>
        <taxon>Viridiplantae</taxon>
        <taxon>Streptophyta</taxon>
        <taxon>Embryophyta</taxon>
        <taxon>Tracheophyta</taxon>
        <taxon>Spermatophyta</taxon>
        <taxon>Magnoliopsida</taxon>
        <taxon>Ranunculales</taxon>
        <taxon>Menispermaceae</taxon>
        <taxon>Menispermoideae</taxon>
        <taxon>Cissampelideae</taxon>
        <taxon>Stephania</taxon>
    </lineage>
</organism>
<feature type="domain" description="SHSP" evidence="2">
    <location>
        <begin position="1"/>
        <end position="76"/>
    </location>
</feature>
<dbReference type="InterPro" id="IPR002068">
    <property type="entry name" value="A-crystallin/Hsp20_dom"/>
</dbReference>
<evidence type="ECO:0000313" key="4">
    <source>
        <dbReference type="Proteomes" id="UP001420932"/>
    </source>
</evidence>
<dbReference type="PROSITE" id="PS01031">
    <property type="entry name" value="SHSP"/>
    <property type="match status" value="1"/>
</dbReference>
<dbReference type="AlphaFoldDB" id="A0AAP0L000"/>
<comment type="similarity">
    <text evidence="1">Belongs to the small heat shock protein (HSP20) family.</text>
</comment>
<comment type="caution">
    <text evidence="3">The sequence shown here is derived from an EMBL/GenBank/DDBJ whole genome shotgun (WGS) entry which is preliminary data.</text>
</comment>
<keyword evidence="4" id="KW-1185">Reference proteome</keyword>
<reference evidence="3 4" key="1">
    <citation type="submission" date="2024-01" db="EMBL/GenBank/DDBJ databases">
        <title>Genome assemblies of Stephania.</title>
        <authorList>
            <person name="Yang L."/>
        </authorList>
    </citation>
    <scope>NUCLEOTIDE SEQUENCE [LARGE SCALE GENOMIC DNA]</scope>
    <source>
        <strain evidence="3">YNDBR</strain>
        <tissue evidence="3">Leaf</tissue>
    </source>
</reference>
<dbReference type="EMBL" id="JBBNAF010000003">
    <property type="protein sequence ID" value="KAK9160094.1"/>
    <property type="molecule type" value="Genomic_DNA"/>
</dbReference>
<gene>
    <name evidence="3" type="ORF">Syun_006435</name>
</gene>